<dbReference type="InParanoid" id="A0A4S2MNV0"/>
<gene>
    <name evidence="2" type="ORF">EX30DRAFT_344526</name>
</gene>
<evidence type="ECO:0000256" key="1">
    <source>
        <dbReference type="SAM" id="SignalP"/>
    </source>
</evidence>
<organism evidence="2 3">
    <name type="scientific">Ascodesmis nigricans</name>
    <dbReference type="NCBI Taxonomy" id="341454"/>
    <lineage>
        <taxon>Eukaryota</taxon>
        <taxon>Fungi</taxon>
        <taxon>Dikarya</taxon>
        <taxon>Ascomycota</taxon>
        <taxon>Pezizomycotina</taxon>
        <taxon>Pezizomycetes</taxon>
        <taxon>Pezizales</taxon>
        <taxon>Ascodesmidaceae</taxon>
        <taxon>Ascodesmis</taxon>
    </lineage>
</organism>
<dbReference type="AlphaFoldDB" id="A0A4S2MNV0"/>
<reference evidence="2 3" key="1">
    <citation type="submission" date="2019-04" db="EMBL/GenBank/DDBJ databases">
        <title>Comparative genomics and transcriptomics to analyze fruiting body development in filamentous ascomycetes.</title>
        <authorList>
            <consortium name="DOE Joint Genome Institute"/>
            <person name="Lutkenhaus R."/>
            <person name="Traeger S."/>
            <person name="Breuer J."/>
            <person name="Kuo A."/>
            <person name="Lipzen A."/>
            <person name="Pangilinan J."/>
            <person name="Dilworth D."/>
            <person name="Sandor L."/>
            <person name="Poggeler S."/>
            <person name="Barry K."/>
            <person name="Grigoriev I.V."/>
            <person name="Nowrousian M."/>
        </authorList>
    </citation>
    <scope>NUCLEOTIDE SEQUENCE [LARGE SCALE GENOMIC DNA]</scope>
    <source>
        <strain evidence="2 3">CBS 389.68</strain>
    </source>
</reference>
<sequence length="62" mass="6836">MRTLLILTLLTALLLLTPFISARHPQTLAASYPITDRNNAPPTVRARRNGVIQTGLTDIPAW</sequence>
<name>A0A4S2MNV0_9PEZI</name>
<feature type="signal peptide" evidence="1">
    <location>
        <begin position="1"/>
        <end position="22"/>
    </location>
</feature>
<keyword evidence="3" id="KW-1185">Reference proteome</keyword>
<proteinExistence type="predicted"/>
<feature type="chain" id="PRO_5020823457" evidence="1">
    <location>
        <begin position="23"/>
        <end position="62"/>
    </location>
</feature>
<accession>A0A4S2MNV0</accession>
<evidence type="ECO:0000313" key="3">
    <source>
        <dbReference type="Proteomes" id="UP000298138"/>
    </source>
</evidence>
<keyword evidence="1" id="KW-0732">Signal</keyword>
<dbReference type="Proteomes" id="UP000298138">
    <property type="component" value="Unassembled WGS sequence"/>
</dbReference>
<protein>
    <submittedName>
        <fullName evidence="2">Uncharacterized protein</fullName>
    </submittedName>
</protein>
<evidence type="ECO:0000313" key="2">
    <source>
        <dbReference type="EMBL" id="TGZ76929.1"/>
    </source>
</evidence>
<dbReference type="EMBL" id="ML220163">
    <property type="protein sequence ID" value="TGZ76929.1"/>
    <property type="molecule type" value="Genomic_DNA"/>
</dbReference>